<evidence type="ECO:0008006" key="3">
    <source>
        <dbReference type="Google" id="ProtNLM"/>
    </source>
</evidence>
<feature type="non-terminal residue" evidence="1">
    <location>
        <position position="1"/>
    </location>
</feature>
<name>A0A5J9SI15_9POAL</name>
<dbReference type="Proteomes" id="UP000324897">
    <property type="component" value="Unassembled WGS sequence"/>
</dbReference>
<gene>
    <name evidence="1" type="ORF">EJB05_55991</name>
</gene>
<keyword evidence="2" id="KW-1185">Reference proteome</keyword>
<dbReference type="Gramene" id="TVT98699">
    <property type="protein sequence ID" value="TVT98699"/>
    <property type="gene ID" value="EJB05_55991"/>
</dbReference>
<organism evidence="1 2">
    <name type="scientific">Eragrostis curvula</name>
    <name type="common">weeping love grass</name>
    <dbReference type="NCBI Taxonomy" id="38414"/>
    <lineage>
        <taxon>Eukaryota</taxon>
        <taxon>Viridiplantae</taxon>
        <taxon>Streptophyta</taxon>
        <taxon>Embryophyta</taxon>
        <taxon>Tracheophyta</taxon>
        <taxon>Spermatophyta</taxon>
        <taxon>Magnoliopsida</taxon>
        <taxon>Liliopsida</taxon>
        <taxon>Poales</taxon>
        <taxon>Poaceae</taxon>
        <taxon>PACMAD clade</taxon>
        <taxon>Chloridoideae</taxon>
        <taxon>Eragrostideae</taxon>
        <taxon>Eragrostidinae</taxon>
        <taxon>Eragrostis</taxon>
    </lineage>
</organism>
<evidence type="ECO:0000313" key="1">
    <source>
        <dbReference type="EMBL" id="TVT98699.1"/>
    </source>
</evidence>
<protein>
    <recommendedName>
        <fullName evidence="3">Reverse transcriptase zinc-binding domain-containing protein</fullName>
    </recommendedName>
</protein>
<comment type="caution">
    <text evidence="1">The sequence shown here is derived from an EMBL/GenBank/DDBJ whole genome shotgun (WGS) entry which is preliminary data.</text>
</comment>
<accession>A0A5J9SI15</accession>
<evidence type="ECO:0000313" key="2">
    <source>
        <dbReference type="Proteomes" id="UP000324897"/>
    </source>
</evidence>
<proteinExistence type="predicted"/>
<dbReference type="PANTHER" id="PTHR33116">
    <property type="entry name" value="REVERSE TRANSCRIPTASE ZINC-BINDING DOMAIN-CONTAINING PROTEIN-RELATED-RELATED"/>
    <property type="match status" value="1"/>
</dbReference>
<dbReference type="EMBL" id="RWGY01000819">
    <property type="protein sequence ID" value="TVT98699.1"/>
    <property type="molecule type" value="Genomic_DNA"/>
</dbReference>
<dbReference type="PANTHER" id="PTHR33116:SF78">
    <property type="entry name" value="OS12G0587133 PROTEIN"/>
    <property type="match status" value="1"/>
</dbReference>
<dbReference type="OrthoDB" id="671539at2759"/>
<dbReference type="AlphaFoldDB" id="A0A5J9SI15"/>
<sequence>DTVSGADCLVAWDHVTTPKECGGLGVRDLNIQNRCLLLKLIHCLYSASESSWAAWVQEHADIATLEGDISGDHWETISALQPAYMELTTGRLSEELPALYSHAIKPATSVRTVLSDGLRAHLQPRLTRVPEAELQCAQSWISNVTLQDGPDRRCSPLIDADNKLRTSPIYKLLLCSATAESADHLIFKCPIAASFWQALGIALPVDISTRRPWLVPCLASIPERHHDSFIHLCCWMIWKHRNEFIF</sequence>
<reference evidence="1 2" key="1">
    <citation type="journal article" date="2019" name="Sci. Rep.">
        <title>A high-quality genome of Eragrostis curvula grass provides insights into Poaceae evolution and supports new strategies to enhance forage quality.</title>
        <authorList>
            <person name="Carballo J."/>
            <person name="Santos B.A.C.M."/>
            <person name="Zappacosta D."/>
            <person name="Garbus I."/>
            <person name="Selva J.P."/>
            <person name="Gallo C.A."/>
            <person name="Diaz A."/>
            <person name="Albertini E."/>
            <person name="Caccamo M."/>
            <person name="Echenique V."/>
        </authorList>
    </citation>
    <scope>NUCLEOTIDE SEQUENCE [LARGE SCALE GENOMIC DNA]</scope>
    <source>
        <strain evidence="2">cv. Victoria</strain>
        <tissue evidence="1">Leaf</tissue>
    </source>
</reference>